<comment type="cofactor">
    <cofactor evidence="8">
        <name>Mg(2+)</name>
        <dbReference type="ChEBI" id="CHEBI:18420"/>
    </cofactor>
    <text evidence="8">Binds 1 Mg(2+) per subunit.</text>
</comment>
<dbReference type="InterPro" id="IPR012110">
    <property type="entry name" value="PDC/IPDC-like"/>
</dbReference>
<dbReference type="FunFam" id="3.40.50.970:FF:000024">
    <property type="entry name" value="Pyruvate decarboxylase isozyme"/>
    <property type="match status" value="1"/>
</dbReference>
<dbReference type="GO" id="GO:0000287">
    <property type="term" value="F:magnesium ion binding"/>
    <property type="evidence" value="ECO:0007669"/>
    <property type="project" value="InterPro"/>
</dbReference>
<keyword evidence="15" id="KW-1185">Reference proteome</keyword>
<accession>A0A642US58</accession>
<evidence type="ECO:0000256" key="2">
    <source>
        <dbReference type="ARBA" id="ARBA00007812"/>
    </source>
</evidence>
<evidence type="ECO:0000256" key="1">
    <source>
        <dbReference type="ARBA" id="ARBA00001964"/>
    </source>
</evidence>
<dbReference type="InterPro" id="IPR029061">
    <property type="entry name" value="THDP-binding"/>
</dbReference>
<dbReference type="SUPFAM" id="SSF52518">
    <property type="entry name" value="Thiamin diphosphate-binding fold (THDP-binding)"/>
    <property type="match status" value="2"/>
</dbReference>
<dbReference type="CDD" id="cd02005">
    <property type="entry name" value="TPP_PDC_IPDC"/>
    <property type="match status" value="1"/>
</dbReference>
<dbReference type="Pfam" id="PF00205">
    <property type="entry name" value="TPP_enzyme_M"/>
    <property type="match status" value="1"/>
</dbReference>
<gene>
    <name evidence="14" type="ORF">TRICI_005525</name>
</gene>
<evidence type="ECO:0000256" key="8">
    <source>
        <dbReference type="PIRSR" id="PIRSR036565-2"/>
    </source>
</evidence>
<proteinExistence type="inferred from homology"/>
<evidence type="ECO:0000313" key="14">
    <source>
        <dbReference type="EMBL" id="KAA8904299.1"/>
    </source>
</evidence>
<dbReference type="EMBL" id="SWFS01000431">
    <property type="protein sequence ID" value="KAA8904299.1"/>
    <property type="molecule type" value="Genomic_DNA"/>
</dbReference>
<feature type="binding site" evidence="8">
    <location>
        <position position="454"/>
    </location>
    <ligand>
        <name>Mg(2+)</name>
        <dbReference type="ChEBI" id="CHEBI:18420"/>
    </ligand>
</feature>
<dbReference type="PANTHER" id="PTHR43452:SF3">
    <property type="entry name" value="TRANSAMINATED AMINO ACID DECARBOXYLASE"/>
    <property type="match status" value="1"/>
</dbReference>
<dbReference type="GO" id="GO:0004737">
    <property type="term" value="F:pyruvate decarboxylase activity"/>
    <property type="evidence" value="ECO:0007669"/>
    <property type="project" value="TreeGrafter"/>
</dbReference>
<evidence type="ECO:0000256" key="4">
    <source>
        <dbReference type="ARBA" id="ARBA00022793"/>
    </source>
</evidence>
<dbReference type="InterPro" id="IPR047214">
    <property type="entry name" value="TPP_PDC_IPDC"/>
</dbReference>
<evidence type="ECO:0000259" key="12">
    <source>
        <dbReference type="Pfam" id="PF02775"/>
    </source>
</evidence>
<feature type="binding site" evidence="8">
    <location>
        <position position="483"/>
    </location>
    <ligand>
        <name>Mg(2+)</name>
        <dbReference type="ChEBI" id="CHEBI:18420"/>
    </ligand>
</feature>
<dbReference type="InterPro" id="IPR047213">
    <property type="entry name" value="TPP_PYR_PDC_IPDC-like"/>
</dbReference>
<protein>
    <recommendedName>
        <fullName evidence="16">Pyruvate decarboxylase</fullName>
    </recommendedName>
</protein>
<name>A0A642US58_9ASCO</name>
<reference evidence="14" key="1">
    <citation type="journal article" date="2019" name="G3 (Bethesda)">
        <title>Genome Assemblies of Two Rare Opportunistic Yeast Pathogens: Diutina rugosa (syn. Candida rugosa) and Trichomonascus ciferrii (syn. Candida ciferrii).</title>
        <authorList>
            <person name="Mixao V."/>
            <person name="Saus E."/>
            <person name="Hansen A.P."/>
            <person name="Lass-Florl C."/>
            <person name="Gabaldon T."/>
        </authorList>
    </citation>
    <scope>NUCLEOTIDE SEQUENCE</scope>
    <source>
        <strain evidence="14">CBS 4856</strain>
    </source>
</reference>
<evidence type="ECO:0000256" key="5">
    <source>
        <dbReference type="ARBA" id="ARBA00022842"/>
    </source>
</evidence>
<evidence type="ECO:0000259" key="11">
    <source>
        <dbReference type="Pfam" id="PF00205"/>
    </source>
</evidence>
<dbReference type="GO" id="GO:0005634">
    <property type="term" value="C:nucleus"/>
    <property type="evidence" value="ECO:0007669"/>
    <property type="project" value="TreeGrafter"/>
</dbReference>
<evidence type="ECO:0000256" key="6">
    <source>
        <dbReference type="ARBA" id="ARBA00023052"/>
    </source>
</evidence>
<feature type="domain" description="Thiamine pyrophosphate enzyme TPP-binding" evidence="12">
    <location>
        <begin position="399"/>
        <end position="535"/>
    </location>
</feature>
<dbReference type="GO" id="GO:0030976">
    <property type="term" value="F:thiamine pyrophosphate binding"/>
    <property type="evidence" value="ECO:0007669"/>
    <property type="project" value="InterPro"/>
</dbReference>
<keyword evidence="7" id="KW-0456">Lyase</keyword>
<dbReference type="VEuPathDB" id="FungiDB:TRICI_005525"/>
<dbReference type="GO" id="GO:0000949">
    <property type="term" value="P:aromatic amino acid family catabolic process to alcohol via Ehrlich pathway"/>
    <property type="evidence" value="ECO:0007669"/>
    <property type="project" value="TreeGrafter"/>
</dbReference>
<keyword evidence="4" id="KW-0210">Decarboxylase</keyword>
<dbReference type="Proteomes" id="UP000761534">
    <property type="component" value="Unassembled WGS sequence"/>
</dbReference>
<feature type="region of interest" description="Disordered" evidence="10">
    <location>
        <begin position="351"/>
        <end position="371"/>
    </location>
</feature>
<sequence length="589" mass="65890">MTSDITLATYLFNRIKQLGVEHILGVPGDFNLMLLDYIYEVPPLKWVGFCNELNAAYAADGYGRFKQTPGVLITTYGVGELSALNGISGARAESVPLLHIVGTTGRAIQEEHLLIHHVPPGDGLEEPDHTLYMQTSKPLACAHEFLYDPKKVLDQIDHVITQVAKQSKPGYLYIPVDMVHKKVPSDRLNTPLDLKVVNSGQQDLEDKVVQQVLDAIYQSRDPVIIADTLAERHHAVELVKELVEKTKFLSFNTSMGKGIVDENHPSYVGVYNGKASGKGIAETVEGSDLRIHIGPLFSDSNTGGFTHETKPETSIQLHPLYCSVKGHQYDHLHFYPVLEKIVKQLDVSKIPQNATPKPPRAPIEQEENAGSADGITQTYFTEFMNRFMRPNDSLLVESGTFQFACQDIYMKENSSFVTQIFYSSIGFTFPALVGSCVARREQNHPGRCILVEGDGSAQMTIQELGTMIRYKLNPTIFLLNNDGYSIERAIWGPQQGYNDICPNWKWTQLCESLGGTPGKDCASFKVSTKKQLDDLLISKEFESHSDKLRLVEVVLDAFDYPWRLRAQVQRMGKFNRDKFEAYAKNAGEV</sequence>
<evidence type="ECO:0000259" key="13">
    <source>
        <dbReference type="Pfam" id="PF02776"/>
    </source>
</evidence>
<evidence type="ECO:0000256" key="9">
    <source>
        <dbReference type="RuleBase" id="RU362132"/>
    </source>
</evidence>
<comment type="cofactor">
    <cofactor evidence="1">
        <name>thiamine diphosphate</name>
        <dbReference type="ChEBI" id="CHEBI:58937"/>
    </cofactor>
</comment>
<dbReference type="InterPro" id="IPR012001">
    <property type="entry name" value="Thiamin_PyroP_enz_TPP-bd_dom"/>
</dbReference>
<keyword evidence="3 8" id="KW-0479">Metal-binding</keyword>
<evidence type="ECO:0000256" key="10">
    <source>
        <dbReference type="SAM" id="MobiDB-lite"/>
    </source>
</evidence>
<dbReference type="PANTHER" id="PTHR43452">
    <property type="entry name" value="PYRUVATE DECARBOXYLASE"/>
    <property type="match status" value="1"/>
</dbReference>
<dbReference type="Pfam" id="PF02776">
    <property type="entry name" value="TPP_enzyme_N"/>
    <property type="match status" value="1"/>
</dbReference>
<dbReference type="InterPro" id="IPR029035">
    <property type="entry name" value="DHS-like_NAD/FAD-binding_dom"/>
</dbReference>
<dbReference type="Gene3D" id="3.40.50.970">
    <property type="match status" value="2"/>
</dbReference>
<dbReference type="FunFam" id="3.40.50.970:FF:000019">
    <property type="entry name" value="Pyruvate decarboxylase isozyme"/>
    <property type="match status" value="1"/>
</dbReference>
<dbReference type="PIRSF" id="PIRSF036565">
    <property type="entry name" value="Pyruvt_ip_decrb"/>
    <property type="match status" value="1"/>
</dbReference>
<feature type="domain" description="Thiamine pyrophosphate enzyme central" evidence="11">
    <location>
        <begin position="209"/>
        <end position="323"/>
    </location>
</feature>
<dbReference type="Gene3D" id="3.40.50.1220">
    <property type="entry name" value="TPP-binding domain"/>
    <property type="match status" value="1"/>
</dbReference>
<comment type="caution">
    <text evidence="14">The sequence shown here is derived from an EMBL/GenBank/DDBJ whole genome shotgun (WGS) entry which is preliminary data.</text>
</comment>
<organism evidence="14 15">
    <name type="scientific">Trichomonascus ciferrii</name>
    <dbReference type="NCBI Taxonomy" id="44093"/>
    <lineage>
        <taxon>Eukaryota</taxon>
        <taxon>Fungi</taxon>
        <taxon>Dikarya</taxon>
        <taxon>Ascomycota</taxon>
        <taxon>Saccharomycotina</taxon>
        <taxon>Dipodascomycetes</taxon>
        <taxon>Dipodascales</taxon>
        <taxon>Trichomonascaceae</taxon>
        <taxon>Trichomonascus</taxon>
        <taxon>Trichomonascus ciferrii complex</taxon>
    </lineage>
</organism>
<evidence type="ECO:0000256" key="3">
    <source>
        <dbReference type="ARBA" id="ARBA00022723"/>
    </source>
</evidence>
<dbReference type="SUPFAM" id="SSF52467">
    <property type="entry name" value="DHS-like NAD/FAD-binding domain"/>
    <property type="match status" value="1"/>
</dbReference>
<dbReference type="GO" id="GO:0005829">
    <property type="term" value="C:cytosol"/>
    <property type="evidence" value="ECO:0007669"/>
    <property type="project" value="TreeGrafter"/>
</dbReference>
<evidence type="ECO:0000313" key="15">
    <source>
        <dbReference type="Proteomes" id="UP000761534"/>
    </source>
</evidence>
<dbReference type="InterPro" id="IPR012000">
    <property type="entry name" value="Thiamin_PyroP_enz_cen_dom"/>
</dbReference>
<feature type="binding site" evidence="8">
    <location>
        <position position="481"/>
    </location>
    <ligand>
        <name>Mg(2+)</name>
        <dbReference type="ChEBI" id="CHEBI:18420"/>
    </ligand>
</feature>
<dbReference type="AlphaFoldDB" id="A0A642US58"/>
<comment type="similarity">
    <text evidence="2 9">Belongs to the TPP enzyme family.</text>
</comment>
<feature type="domain" description="Thiamine pyrophosphate enzyme N-terminal TPP-binding" evidence="13">
    <location>
        <begin position="6"/>
        <end position="112"/>
    </location>
</feature>
<keyword evidence="5 8" id="KW-0460">Magnesium</keyword>
<dbReference type="Pfam" id="PF02775">
    <property type="entry name" value="TPP_enzyme_C"/>
    <property type="match status" value="1"/>
</dbReference>
<keyword evidence="6 9" id="KW-0786">Thiamine pyrophosphate</keyword>
<evidence type="ECO:0008006" key="16">
    <source>
        <dbReference type="Google" id="ProtNLM"/>
    </source>
</evidence>
<evidence type="ECO:0000256" key="7">
    <source>
        <dbReference type="ARBA" id="ARBA00023239"/>
    </source>
</evidence>
<dbReference type="OrthoDB" id="308383at2759"/>
<dbReference type="InterPro" id="IPR011766">
    <property type="entry name" value="TPP_enzyme_TPP-bd"/>
</dbReference>
<dbReference type="CDD" id="cd07038">
    <property type="entry name" value="TPP_PYR_PDC_IPDC_like"/>
    <property type="match status" value="1"/>
</dbReference>